<dbReference type="PANTHER" id="PTHR13799">
    <property type="entry name" value="NGG1 INTERACTING FACTOR 3"/>
    <property type="match status" value="1"/>
</dbReference>
<dbReference type="PIRSF" id="PIRSF037489">
    <property type="entry name" value="UCP037489_NIF3_YqfO"/>
    <property type="match status" value="1"/>
</dbReference>
<dbReference type="Pfam" id="PF01784">
    <property type="entry name" value="DUF34_NIF3"/>
    <property type="match status" value="1"/>
</dbReference>
<evidence type="ECO:0000313" key="6">
    <source>
        <dbReference type="EMBL" id="AYC29599.1"/>
    </source>
</evidence>
<dbReference type="PANTHER" id="PTHR13799:SF14">
    <property type="entry name" value="GTP CYCLOHYDROLASE 1 TYPE 2 HOMOLOG"/>
    <property type="match status" value="1"/>
</dbReference>
<dbReference type="Gene3D" id="3.30.70.120">
    <property type="match status" value="1"/>
</dbReference>
<dbReference type="KEGG" id="paek:D3873_06760"/>
<evidence type="ECO:0000256" key="3">
    <source>
        <dbReference type="ARBA" id="ARBA00022723"/>
    </source>
</evidence>
<feature type="binding site" evidence="5">
    <location>
        <position position="67"/>
    </location>
    <ligand>
        <name>a divalent metal cation</name>
        <dbReference type="ChEBI" id="CHEBI:60240"/>
        <label>1</label>
    </ligand>
</feature>
<dbReference type="SUPFAM" id="SSF102705">
    <property type="entry name" value="NIF3 (NGG1p interacting factor 3)-like"/>
    <property type="match status" value="1"/>
</dbReference>
<reference evidence="7" key="1">
    <citation type="submission" date="2018-09" db="EMBL/GenBank/DDBJ databases">
        <authorList>
            <person name="Zhu H."/>
        </authorList>
    </citation>
    <scope>NUCLEOTIDE SEQUENCE [LARGE SCALE GENOMIC DNA]</scope>
    <source>
        <strain evidence="7">K2R23-3</strain>
    </source>
</reference>
<dbReference type="GO" id="GO:0005737">
    <property type="term" value="C:cytoplasm"/>
    <property type="evidence" value="ECO:0007669"/>
    <property type="project" value="TreeGrafter"/>
</dbReference>
<accession>A0A385YS61</accession>
<evidence type="ECO:0000256" key="2">
    <source>
        <dbReference type="ARBA" id="ARBA00022112"/>
    </source>
</evidence>
<dbReference type="InterPro" id="IPR036069">
    <property type="entry name" value="DUF34/NIF3_sf"/>
</dbReference>
<evidence type="ECO:0000256" key="4">
    <source>
        <dbReference type="PIRNR" id="PIRNR037489"/>
    </source>
</evidence>
<dbReference type="Proteomes" id="UP000265725">
    <property type="component" value="Chromosome"/>
</dbReference>
<name>A0A385YS61_9BACL</name>
<dbReference type="NCBIfam" id="TIGR00486">
    <property type="entry name" value="YbgI_SA1388"/>
    <property type="match status" value="1"/>
</dbReference>
<gene>
    <name evidence="6" type="ORF">D3873_06760</name>
</gene>
<feature type="binding site" evidence="5">
    <location>
        <position position="335"/>
    </location>
    <ligand>
        <name>a divalent metal cation</name>
        <dbReference type="ChEBI" id="CHEBI:60240"/>
        <label>1</label>
    </ligand>
</feature>
<dbReference type="InterPro" id="IPR017221">
    <property type="entry name" value="DUF34/NIF3_bac"/>
</dbReference>
<dbReference type="Gene3D" id="3.40.1390.30">
    <property type="entry name" value="NIF3 (NGG1p interacting factor 3)-like"/>
    <property type="match status" value="1"/>
</dbReference>
<feature type="binding site" evidence="5">
    <location>
        <position position="106"/>
    </location>
    <ligand>
        <name>a divalent metal cation</name>
        <dbReference type="ChEBI" id="CHEBI:60240"/>
        <label>1</label>
    </ligand>
</feature>
<dbReference type="FunFam" id="3.40.1390.30:FF:000001">
    <property type="entry name" value="GTP cyclohydrolase 1 type 2"/>
    <property type="match status" value="1"/>
</dbReference>
<dbReference type="GO" id="GO:0046872">
    <property type="term" value="F:metal ion binding"/>
    <property type="evidence" value="ECO:0007669"/>
    <property type="project" value="UniProtKB-UniRule"/>
</dbReference>
<evidence type="ECO:0000256" key="5">
    <source>
        <dbReference type="PIRSR" id="PIRSR602678-1"/>
    </source>
</evidence>
<proteinExistence type="inferred from homology"/>
<dbReference type="InterPro" id="IPR015867">
    <property type="entry name" value="N-reg_PII/ATP_PRibTrfase_C"/>
</dbReference>
<dbReference type="RefSeq" id="WP_119883338.1">
    <property type="nucleotide sequence ID" value="NZ_CP032418.1"/>
</dbReference>
<evidence type="ECO:0000256" key="1">
    <source>
        <dbReference type="ARBA" id="ARBA00006964"/>
    </source>
</evidence>
<dbReference type="AlphaFoldDB" id="A0A385YS61"/>
<organism evidence="6 7">
    <name type="scientific">Paenisporosarcina cavernae</name>
    <dbReference type="NCBI Taxonomy" id="2320858"/>
    <lineage>
        <taxon>Bacteria</taxon>
        <taxon>Bacillati</taxon>
        <taxon>Bacillota</taxon>
        <taxon>Bacilli</taxon>
        <taxon>Bacillales</taxon>
        <taxon>Caryophanaceae</taxon>
        <taxon>Paenisporosarcina</taxon>
    </lineage>
</organism>
<protein>
    <recommendedName>
        <fullName evidence="2 4">GTP cyclohydrolase 1 type 2 homolog</fullName>
    </recommendedName>
</protein>
<dbReference type="FunFam" id="3.30.70.120:FF:000006">
    <property type="entry name" value="GTP cyclohydrolase 1 type 2 homolog"/>
    <property type="match status" value="1"/>
</dbReference>
<dbReference type="InterPro" id="IPR002678">
    <property type="entry name" value="DUF34/NIF3"/>
</dbReference>
<keyword evidence="3 4" id="KW-0479">Metal-binding</keyword>
<sequence>MKTVNGHEIISLFESWSPTSLAVEGDPVGLEVGQLNRKISNVLVTLDTTEEVIEEAIAKNCNLIISHHPLFYRPIQSIRTDSFQGKVIEKLIKNDITLYTAHTNLDVAQGGVNDLLAEALDLESIELLEVTDEDNYRKLAVFVPSDFAQKVREALASAGAGKIDDYDSCSFSTVGEGRFQPLKGAEPFIGAVGKLETVEEVKIEVIFPRSLTSAVLNALHASHPYEVPAYDLLELLTPVTKNGIGRIGVLSEKMTLEQFSLFVKKKLSVPFVRVVGNLSTEIHKVAVLGGDGNKYIRKAKRMGADVLVTGDMYFHIAQDAERMGLSIVDPGHHIESIMKQGVSTKMNSMMKERGWNVHFIASEISTEPFRLF</sequence>
<comment type="similarity">
    <text evidence="1 4">Belongs to the GTP cyclohydrolase I type 2/NIF3 family.</text>
</comment>
<dbReference type="OrthoDB" id="9792792at2"/>
<dbReference type="EMBL" id="CP032418">
    <property type="protein sequence ID" value="AYC29599.1"/>
    <property type="molecule type" value="Genomic_DNA"/>
</dbReference>
<feature type="binding site" evidence="5">
    <location>
        <position position="332"/>
    </location>
    <ligand>
        <name>a divalent metal cation</name>
        <dbReference type="ChEBI" id="CHEBI:60240"/>
        <label>1</label>
    </ligand>
</feature>
<feature type="binding site" evidence="5">
    <location>
        <position position="68"/>
    </location>
    <ligand>
        <name>a divalent metal cation</name>
        <dbReference type="ChEBI" id="CHEBI:60240"/>
        <label>1</label>
    </ligand>
</feature>
<keyword evidence="7" id="KW-1185">Reference proteome</keyword>
<evidence type="ECO:0000313" key="7">
    <source>
        <dbReference type="Proteomes" id="UP000265725"/>
    </source>
</evidence>